<feature type="region of interest" description="Disordered" evidence="1">
    <location>
        <begin position="37"/>
        <end position="132"/>
    </location>
</feature>
<keyword evidence="3" id="KW-1185">Reference proteome</keyword>
<organism evidence="2 3">
    <name type="scientific">Pycnococcus provasolii</name>
    <dbReference type="NCBI Taxonomy" id="41880"/>
    <lineage>
        <taxon>Eukaryota</taxon>
        <taxon>Viridiplantae</taxon>
        <taxon>Chlorophyta</taxon>
        <taxon>Pseudoscourfieldiophyceae</taxon>
        <taxon>Pseudoscourfieldiales</taxon>
        <taxon>Pycnococcaceae</taxon>
        <taxon>Pycnococcus</taxon>
    </lineage>
</organism>
<feature type="compositionally biased region" description="Low complexity" evidence="1">
    <location>
        <begin position="37"/>
        <end position="48"/>
    </location>
</feature>
<dbReference type="Proteomes" id="UP000660262">
    <property type="component" value="Unassembled WGS sequence"/>
</dbReference>
<feature type="compositionally biased region" description="Gly residues" evidence="1">
    <location>
        <begin position="94"/>
        <end position="111"/>
    </location>
</feature>
<evidence type="ECO:0000313" key="2">
    <source>
        <dbReference type="EMBL" id="GHP05565.1"/>
    </source>
</evidence>
<gene>
    <name evidence="2" type="ORF">PPROV_000431500</name>
</gene>
<proteinExistence type="predicted"/>
<sequence length="188" mass="18515">MAASEPDAASAALIAALLADDDAVLARNFAIMDGQTATGTSRAAATAGNPWPAIGGGGGGGASHAPHVPPSTRPGNSSLPARATWAGRVAERQGQGGGEGGTAAKTDGGGSANEPEVNTPVPTPEPPSEGAVADASALVARFLSDVRQGKCDFTGMDWATLCDNAPPWLLSALKQAAQAYANDGGVDQ</sequence>
<comment type="caution">
    <text evidence="2">The sequence shown here is derived from an EMBL/GenBank/DDBJ whole genome shotgun (WGS) entry which is preliminary data.</text>
</comment>
<protein>
    <submittedName>
        <fullName evidence="2">Uncharacterized protein</fullName>
    </submittedName>
</protein>
<dbReference type="EMBL" id="BNJQ01000010">
    <property type="protein sequence ID" value="GHP05565.1"/>
    <property type="molecule type" value="Genomic_DNA"/>
</dbReference>
<accession>A0A830HF15</accession>
<evidence type="ECO:0000256" key="1">
    <source>
        <dbReference type="SAM" id="MobiDB-lite"/>
    </source>
</evidence>
<evidence type="ECO:0000313" key="3">
    <source>
        <dbReference type="Proteomes" id="UP000660262"/>
    </source>
</evidence>
<dbReference type="AlphaFoldDB" id="A0A830HF15"/>
<reference evidence="2" key="1">
    <citation type="submission" date="2020-10" db="EMBL/GenBank/DDBJ databases">
        <title>Unveiling of a novel bifunctional photoreceptor, Dualchrome1, isolated from a cosmopolitan green alga.</title>
        <authorList>
            <person name="Suzuki S."/>
            <person name="Kawachi M."/>
        </authorList>
    </citation>
    <scope>NUCLEOTIDE SEQUENCE</scope>
    <source>
        <strain evidence="2">NIES 2893</strain>
    </source>
</reference>
<name>A0A830HF15_9CHLO</name>